<dbReference type="Gene3D" id="1.20.1560.10">
    <property type="entry name" value="ABC transporter type 1, transmembrane domain"/>
    <property type="match status" value="1"/>
</dbReference>
<dbReference type="InterPro" id="IPR027417">
    <property type="entry name" value="P-loop_NTPase"/>
</dbReference>
<dbReference type="KEGG" id="fal:FRAAL4165"/>
<evidence type="ECO:0000259" key="7">
    <source>
        <dbReference type="PROSITE" id="PS50929"/>
    </source>
</evidence>
<evidence type="ECO:0000256" key="4">
    <source>
        <dbReference type="ARBA" id="ARBA00023136"/>
    </source>
</evidence>
<dbReference type="InterPro" id="IPR036640">
    <property type="entry name" value="ABC1_TM_sf"/>
</dbReference>
<feature type="transmembrane region" description="Helical" evidence="5">
    <location>
        <begin position="267"/>
        <end position="290"/>
    </location>
</feature>
<feature type="transmembrane region" description="Helical" evidence="5">
    <location>
        <begin position="121"/>
        <end position="141"/>
    </location>
</feature>
<protein>
    <submittedName>
        <fullName evidence="8">ABC transporter transmembrane protein</fullName>
        <ecNumber evidence="8">3.6.3.30</ecNumber>
    </submittedName>
</protein>
<keyword evidence="2 5" id="KW-0812">Transmembrane</keyword>
<dbReference type="STRING" id="326424.FRAAL4165"/>
<dbReference type="PROSITE" id="PS00211">
    <property type="entry name" value="ABC_TRANSPORTER_1"/>
    <property type="match status" value="1"/>
</dbReference>
<proteinExistence type="predicted"/>
<dbReference type="GO" id="GO:0016887">
    <property type="term" value="F:ATP hydrolysis activity"/>
    <property type="evidence" value="ECO:0007669"/>
    <property type="project" value="InterPro"/>
</dbReference>
<evidence type="ECO:0000256" key="5">
    <source>
        <dbReference type="SAM" id="Phobius"/>
    </source>
</evidence>
<name>Q0RI64_FRAAA</name>
<dbReference type="PANTHER" id="PTHR43394">
    <property type="entry name" value="ATP-DEPENDENT PERMEASE MDL1, MITOCHONDRIAL"/>
    <property type="match status" value="1"/>
</dbReference>
<dbReference type="SUPFAM" id="SSF52540">
    <property type="entry name" value="P-loop containing nucleoside triphosphate hydrolases"/>
    <property type="match status" value="1"/>
</dbReference>
<dbReference type="GO" id="GO:0015421">
    <property type="term" value="F:ABC-type oligopeptide transporter activity"/>
    <property type="evidence" value="ECO:0007669"/>
    <property type="project" value="TreeGrafter"/>
</dbReference>
<dbReference type="Pfam" id="PF00664">
    <property type="entry name" value="ABC_membrane"/>
    <property type="match status" value="1"/>
</dbReference>
<feature type="domain" description="ABC transporter" evidence="6">
    <location>
        <begin position="318"/>
        <end position="547"/>
    </location>
</feature>
<comment type="subcellular location">
    <subcellularLocation>
        <location evidence="1">Cell membrane</location>
        <topology evidence="1">Multi-pass membrane protein</topology>
    </subcellularLocation>
</comment>
<dbReference type="GO" id="GO:0005886">
    <property type="term" value="C:plasma membrane"/>
    <property type="evidence" value="ECO:0007669"/>
    <property type="project" value="UniProtKB-SubCell"/>
</dbReference>
<keyword evidence="8" id="KW-0378">Hydrolase</keyword>
<dbReference type="CDD" id="cd07346">
    <property type="entry name" value="ABC_6TM_exporters"/>
    <property type="match status" value="1"/>
</dbReference>
<dbReference type="Pfam" id="PF00005">
    <property type="entry name" value="ABC_tran"/>
    <property type="match status" value="1"/>
</dbReference>
<keyword evidence="9" id="KW-1185">Reference proteome</keyword>
<dbReference type="PROSITE" id="PS50893">
    <property type="entry name" value="ABC_TRANSPORTER_2"/>
    <property type="match status" value="1"/>
</dbReference>
<dbReference type="EC" id="3.6.3.30" evidence="8"/>
<dbReference type="GO" id="GO:0005524">
    <property type="term" value="F:ATP binding"/>
    <property type="evidence" value="ECO:0007669"/>
    <property type="project" value="InterPro"/>
</dbReference>
<dbReference type="PROSITE" id="PS50929">
    <property type="entry name" value="ABC_TM1F"/>
    <property type="match status" value="1"/>
</dbReference>
<feature type="transmembrane region" description="Helical" evidence="5">
    <location>
        <begin position="45"/>
        <end position="66"/>
    </location>
</feature>
<dbReference type="eggNOG" id="COG1132">
    <property type="taxonomic scope" value="Bacteria"/>
</dbReference>
<dbReference type="HOGENOM" id="CLU_000604_84_3_11"/>
<reference evidence="8 9" key="1">
    <citation type="journal article" date="2007" name="Genome Res.">
        <title>Genome characteristics of facultatively symbiotic Frankia sp. strains reflect host range and host plant biogeography.</title>
        <authorList>
            <person name="Normand P."/>
            <person name="Lapierre P."/>
            <person name="Tisa L.S."/>
            <person name="Gogarten J.P."/>
            <person name="Alloisio N."/>
            <person name="Bagnarol E."/>
            <person name="Bassi C.A."/>
            <person name="Berry A.M."/>
            <person name="Bickhart D.M."/>
            <person name="Choisne N."/>
            <person name="Couloux A."/>
            <person name="Cournoyer B."/>
            <person name="Cruveiller S."/>
            <person name="Daubin V."/>
            <person name="Demange N."/>
            <person name="Francino M.P."/>
            <person name="Goltsman E."/>
            <person name="Huang Y."/>
            <person name="Kopp O.R."/>
            <person name="Labarre L."/>
            <person name="Lapidus A."/>
            <person name="Lavire C."/>
            <person name="Marechal J."/>
            <person name="Martinez M."/>
            <person name="Mastronunzio J.E."/>
            <person name="Mullin B.C."/>
            <person name="Niemann J."/>
            <person name="Pujic P."/>
            <person name="Rawnsley T."/>
            <person name="Rouy Z."/>
            <person name="Schenowitz C."/>
            <person name="Sellstedt A."/>
            <person name="Tavares F."/>
            <person name="Tomkins J.P."/>
            <person name="Vallenet D."/>
            <person name="Valverde C."/>
            <person name="Wall L.G."/>
            <person name="Wang Y."/>
            <person name="Medigue C."/>
            <person name="Benson D.R."/>
        </authorList>
    </citation>
    <scope>NUCLEOTIDE SEQUENCE [LARGE SCALE GENOMIC DNA]</scope>
    <source>
        <strain evidence="9">DSM 45986 / CECT 9034 / ACN14a</strain>
    </source>
</reference>
<evidence type="ECO:0000259" key="6">
    <source>
        <dbReference type="PROSITE" id="PS50893"/>
    </source>
</evidence>
<keyword evidence="3 5" id="KW-1133">Transmembrane helix</keyword>
<dbReference type="InterPro" id="IPR003439">
    <property type="entry name" value="ABC_transporter-like_ATP-bd"/>
</dbReference>
<evidence type="ECO:0000256" key="3">
    <source>
        <dbReference type="ARBA" id="ARBA00022989"/>
    </source>
</evidence>
<dbReference type="SUPFAM" id="SSF90123">
    <property type="entry name" value="ABC transporter transmembrane region"/>
    <property type="match status" value="1"/>
</dbReference>
<dbReference type="InterPro" id="IPR011527">
    <property type="entry name" value="ABC1_TM_dom"/>
</dbReference>
<dbReference type="EMBL" id="CT573213">
    <property type="protein sequence ID" value="CAJ62807.1"/>
    <property type="molecule type" value="Genomic_DNA"/>
</dbReference>
<dbReference type="Proteomes" id="UP000000657">
    <property type="component" value="Chromosome"/>
</dbReference>
<keyword evidence="4 5" id="KW-0472">Membrane</keyword>
<organism evidence="8 9">
    <name type="scientific">Frankia alni (strain DSM 45986 / CECT 9034 / ACN14a)</name>
    <dbReference type="NCBI Taxonomy" id="326424"/>
    <lineage>
        <taxon>Bacteria</taxon>
        <taxon>Bacillati</taxon>
        <taxon>Actinomycetota</taxon>
        <taxon>Actinomycetes</taxon>
        <taxon>Frankiales</taxon>
        <taxon>Frankiaceae</taxon>
        <taxon>Frankia</taxon>
    </lineage>
</organism>
<evidence type="ECO:0000313" key="8">
    <source>
        <dbReference type="EMBL" id="CAJ62807.1"/>
    </source>
</evidence>
<dbReference type="InterPro" id="IPR017871">
    <property type="entry name" value="ABC_transporter-like_CS"/>
</dbReference>
<evidence type="ECO:0000313" key="9">
    <source>
        <dbReference type="Proteomes" id="UP000000657"/>
    </source>
</evidence>
<dbReference type="InterPro" id="IPR039421">
    <property type="entry name" value="Type_1_exporter"/>
</dbReference>
<dbReference type="Gene3D" id="3.40.50.300">
    <property type="entry name" value="P-loop containing nucleotide triphosphate hydrolases"/>
    <property type="match status" value="1"/>
</dbReference>
<feature type="transmembrane region" description="Helical" evidence="5">
    <location>
        <begin position="147"/>
        <end position="165"/>
    </location>
</feature>
<evidence type="ECO:0000256" key="1">
    <source>
        <dbReference type="ARBA" id="ARBA00004651"/>
    </source>
</evidence>
<accession>Q0RI64</accession>
<dbReference type="PANTHER" id="PTHR43394:SF1">
    <property type="entry name" value="ATP-BINDING CASSETTE SUB-FAMILY B MEMBER 10, MITOCHONDRIAL"/>
    <property type="match status" value="1"/>
</dbReference>
<sequence length="547" mass="56329">MLAHRRRIVAAATLLIGYQSGEALVPVLIGVAVDQATATGDRARLLLWLAVLVVDFAVLSLCWRFGMRVALLGGVRADRDLRLAVTARALDDRGTTRTDLPAGALVSIATADVRRTTRVNFLLPHGVAAVVGIGVASIALLVVSVPLGLLVLLGTPVLLLVARWLSIPLERRAEVQQDSAARAAGVAVDLVRGVRVLKGIRAEEAGRARYRAVSRDSLAATLPTTRAEAGHAGALSTVTGLFLALVALVGGRLAASGEISVGQLVSAVGLAQFLLTPLSTFGEIIAVLAAGRASATRIGGVLEAAPATPLGQAGLGPSITGEITLAEVRGGGLDGVTLTVEAGELVCVVCADPATAGALVRYLAREADPSDGRILLDGTPFTALAPSALRQAVLVSPHDASLFEATMRENIVAGRPGDPARAVRAARVDQMTAVFPAGLDTPVAERGRSLSGGQRQRVALARALHADPPVLVLHDPTTAVDTVTETEIGAGLRALRAGRTTLIVTSSPGLLAVADRVVFVEGGRVGADGRHDTLVHANTSYRELVLA</sequence>
<evidence type="ECO:0000256" key="2">
    <source>
        <dbReference type="ARBA" id="ARBA00022692"/>
    </source>
</evidence>
<gene>
    <name evidence="8" type="ordered locus">FRAAL4165</name>
</gene>
<dbReference type="AlphaFoldDB" id="Q0RI64"/>
<feature type="transmembrane region" description="Helical" evidence="5">
    <location>
        <begin position="232"/>
        <end position="255"/>
    </location>
</feature>
<feature type="domain" description="ABC transmembrane type-1" evidence="7">
    <location>
        <begin position="9"/>
        <end position="290"/>
    </location>
</feature>